<evidence type="ECO:0000313" key="1">
    <source>
        <dbReference type="EMBL" id="RAR77801.1"/>
    </source>
</evidence>
<keyword evidence="2" id="KW-1185">Reference proteome</keyword>
<dbReference type="EMBL" id="QLTA01000034">
    <property type="protein sequence ID" value="RAR77801.1"/>
    <property type="molecule type" value="Genomic_DNA"/>
</dbReference>
<organism evidence="1 2">
    <name type="scientific">Paracidovorax anthurii</name>
    <dbReference type="NCBI Taxonomy" id="78229"/>
    <lineage>
        <taxon>Bacteria</taxon>
        <taxon>Pseudomonadati</taxon>
        <taxon>Pseudomonadota</taxon>
        <taxon>Betaproteobacteria</taxon>
        <taxon>Burkholderiales</taxon>
        <taxon>Comamonadaceae</taxon>
        <taxon>Paracidovorax</taxon>
    </lineage>
</organism>
<accession>A0A328YUV3</accession>
<dbReference type="OrthoDB" id="8811199at2"/>
<proteinExistence type="predicted"/>
<protein>
    <submittedName>
        <fullName evidence="1">Type III secretion inner rod protein HrpB2</fullName>
    </submittedName>
</protein>
<dbReference type="RefSeq" id="WP_111879008.1">
    <property type="nucleotide sequence ID" value="NZ_CBCSGC010000015.1"/>
</dbReference>
<comment type="caution">
    <text evidence="1">The sequence shown here is derived from an EMBL/GenBank/DDBJ whole genome shotgun (WGS) entry which is preliminary data.</text>
</comment>
<reference evidence="1 2" key="1">
    <citation type="submission" date="2018-06" db="EMBL/GenBank/DDBJ databases">
        <title>Genomic Encyclopedia of Archaeal and Bacterial Type Strains, Phase II (KMG-II): from individual species to whole genera.</title>
        <authorList>
            <person name="Goeker M."/>
        </authorList>
    </citation>
    <scope>NUCLEOTIDE SEQUENCE [LARGE SCALE GENOMIC DNA]</scope>
    <source>
        <strain evidence="1 2">CFPB 3232</strain>
    </source>
</reference>
<dbReference type="Pfam" id="PF09487">
    <property type="entry name" value="HrpB2"/>
    <property type="match status" value="1"/>
</dbReference>
<dbReference type="AlphaFoldDB" id="A0A328YUV3"/>
<sequence>MNALQMPVIPTSAIEPGSASSSPMSALAEKFARLMEGSPQTPLAEMAPDSTLGNALMHQDESMRKTIQDMHALAHAQKEGLNDIDTTSRQIELMYRVSGMQFQFHAMVYLAQSSKSGLQTLMRNQ</sequence>
<gene>
    <name evidence="1" type="ORF">AX018_10344</name>
</gene>
<dbReference type="InterPro" id="IPR013391">
    <property type="entry name" value="T3SS_HrpB2"/>
</dbReference>
<dbReference type="Proteomes" id="UP000248856">
    <property type="component" value="Unassembled WGS sequence"/>
</dbReference>
<name>A0A328YUV3_9BURK</name>
<evidence type="ECO:0000313" key="2">
    <source>
        <dbReference type="Proteomes" id="UP000248856"/>
    </source>
</evidence>